<sequence>MMSHLQGKRLDVSSVCLSPKNTQIILGIDPHPHPHPHLHGYSVPVYRLCQPSTFGTRARN</sequence>
<name>A0A4Z2HS46_9TELE</name>
<gene>
    <name evidence="1" type="ORF">EYF80_022096</name>
</gene>
<comment type="caution">
    <text evidence="1">The sequence shown here is derived from an EMBL/GenBank/DDBJ whole genome shotgun (WGS) entry which is preliminary data.</text>
</comment>
<protein>
    <submittedName>
        <fullName evidence="1">Uncharacterized protein</fullName>
    </submittedName>
</protein>
<dbReference type="AlphaFoldDB" id="A0A4Z2HS46"/>
<evidence type="ECO:0000313" key="2">
    <source>
        <dbReference type="Proteomes" id="UP000314294"/>
    </source>
</evidence>
<dbReference type="EMBL" id="SRLO01000200">
    <property type="protein sequence ID" value="TNN67632.1"/>
    <property type="molecule type" value="Genomic_DNA"/>
</dbReference>
<accession>A0A4Z2HS46</accession>
<dbReference type="Proteomes" id="UP000314294">
    <property type="component" value="Unassembled WGS sequence"/>
</dbReference>
<organism evidence="1 2">
    <name type="scientific">Liparis tanakae</name>
    <name type="common">Tanaka's snailfish</name>
    <dbReference type="NCBI Taxonomy" id="230148"/>
    <lineage>
        <taxon>Eukaryota</taxon>
        <taxon>Metazoa</taxon>
        <taxon>Chordata</taxon>
        <taxon>Craniata</taxon>
        <taxon>Vertebrata</taxon>
        <taxon>Euteleostomi</taxon>
        <taxon>Actinopterygii</taxon>
        <taxon>Neopterygii</taxon>
        <taxon>Teleostei</taxon>
        <taxon>Neoteleostei</taxon>
        <taxon>Acanthomorphata</taxon>
        <taxon>Eupercaria</taxon>
        <taxon>Perciformes</taxon>
        <taxon>Cottioidei</taxon>
        <taxon>Cottales</taxon>
        <taxon>Liparidae</taxon>
        <taxon>Liparis</taxon>
    </lineage>
</organism>
<keyword evidence="2" id="KW-1185">Reference proteome</keyword>
<reference evidence="1 2" key="1">
    <citation type="submission" date="2019-03" db="EMBL/GenBank/DDBJ databases">
        <title>First draft genome of Liparis tanakae, snailfish: a comprehensive survey of snailfish specific genes.</title>
        <authorList>
            <person name="Kim W."/>
            <person name="Song I."/>
            <person name="Jeong J.-H."/>
            <person name="Kim D."/>
            <person name="Kim S."/>
            <person name="Ryu S."/>
            <person name="Song J.Y."/>
            <person name="Lee S.K."/>
        </authorList>
    </citation>
    <scope>NUCLEOTIDE SEQUENCE [LARGE SCALE GENOMIC DNA]</scope>
    <source>
        <tissue evidence="1">Muscle</tissue>
    </source>
</reference>
<proteinExistence type="predicted"/>
<evidence type="ECO:0000313" key="1">
    <source>
        <dbReference type="EMBL" id="TNN67632.1"/>
    </source>
</evidence>